<keyword evidence="3" id="KW-1185">Reference proteome</keyword>
<name>A0A8H5J310_9HYPO</name>
<accession>A0A8H5J310</accession>
<organism evidence="2 3">
    <name type="scientific">Fusarium napiforme</name>
    <dbReference type="NCBI Taxonomy" id="42672"/>
    <lineage>
        <taxon>Eukaryota</taxon>
        <taxon>Fungi</taxon>
        <taxon>Dikarya</taxon>
        <taxon>Ascomycota</taxon>
        <taxon>Pezizomycotina</taxon>
        <taxon>Sordariomycetes</taxon>
        <taxon>Hypocreomycetidae</taxon>
        <taxon>Hypocreales</taxon>
        <taxon>Nectriaceae</taxon>
        <taxon>Fusarium</taxon>
        <taxon>Fusarium fujikuroi species complex</taxon>
    </lineage>
</organism>
<sequence>MTSKKKGTARRSGPFLFSSRTRTTKDVPPIKKLLGELGFGDDADKKLLNEFNTARKFHMNRFLDEKIIDDKDILEWSSEPCKQKVRRLAKDFLVRQNYGPHFWPDEVSPANTKNYRYPQDSQQIIKTLTMLFFRQLYNRRSHNIKVRKEKRRTNLFERGDAPDEPIALDLSSDESDYEYQIFDPPSSPMSGESYLKSVVQDENENVNREASRGSSQPSRTSPVLATKRPLLESERSPLRTKSPRLNGSRAPTADPVSQGPNVRLESVARAVSPRQELRRSSRKSVPAPVASMGEGSRTNETQEHSSEAERNTTDEIVCGFKTAIRSVPPTGENSSSRISENETETETTATDQPPVKLGSTPLSQKDTTATSGPDIEELSSNSYDAAAARRLLSSHLRGHTTNTPTPLQFSFSFHDGSHGDPFSISAVEFFTMTLRQFMDVLPMNDKEMIIGLCIRQYGPKFCLRQVYLYNEAVFGNIRQQFLRCIESDTRDVKNHGKRLDYEISIEPLRD</sequence>
<feature type="compositionally biased region" description="Polar residues" evidence="1">
    <location>
        <begin position="360"/>
        <end position="371"/>
    </location>
</feature>
<reference evidence="2 3" key="1">
    <citation type="submission" date="2020-05" db="EMBL/GenBank/DDBJ databases">
        <title>Identification and distribution of gene clusters putatively required for synthesis of sphingolipid metabolism inhibitors in phylogenetically diverse species of the filamentous fungus Fusarium.</title>
        <authorList>
            <person name="Kim H.-S."/>
            <person name="Busman M."/>
            <person name="Brown D.W."/>
            <person name="Divon H."/>
            <person name="Uhlig S."/>
            <person name="Proctor R.H."/>
        </authorList>
    </citation>
    <scope>NUCLEOTIDE SEQUENCE [LARGE SCALE GENOMIC DNA]</scope>
    <source>
        <strain evidence="2 3">NRRL 25196</strain>
    </source>
</reference>
<gene>
    <name evidence="2" type="ORF">FNAPI_8622</name>
</gene>
<feature type="compositionally biased region" description="Polar residues" evidence="1">
    <location>
        <begin position="212"/>
        <end position="223"/>
    </location>
</feature>
<proteinExistence type="predicted"/>
<evidence type="ECO:0000256" key="1">
    <source>
        <dbReference type="SAM" id="MobiDB-lite"/>
    </source>
</evidence>
<evidence type="ECO:0000313" key="2">
    <source>
        <dbReference type="EMBL" id="KAF5547197.1"/>
    </source>
</evidence>
<dbReference type="Proteomes" id="UP000574317">
    <property type="component" value="Unassembled WGS sequence"/>
</dbReference>
<protein>
    <submittedName>
        <fullName evidence="2">Uncharacterized protein</fullName>
    </submittedName>
</protein>
<comment type="caution">
    <text evidence="2">The sequence shown here is derived from an EMBL/GenBank/DDBJ whole genome shotgun (WGS) entry which is preliminary data.</text>
</comment>
<feature type="region of interest" description="Disordered" evidence="1">
    <location>
        <begin position="200"/>
        <end position="379"/>
    </location>
</feature>
<feature type="compositionally biased region" description="Basic and acidic residues" evidence="1">
    <location>
        <begin position="300"/>
        <end position="313"/>
    </location>
</feature>
<evidence type="ECO:0000313" key="3">
    <source>
        <dbReference type="Proteomes" id="UP000574317"/>
    </source>
</evidence>
<dbReference type="AlphaFoldDB" id="A0A8H5J310"/>
<dbReference type="EMBL" id="JAAOAO010000334">
    <property type="protein sequence ID" value="KAF5547197.1"/>
    <property type="molecule type" value="Genomic_DNA"/>
</dbReference>